<evidence type="ECO:0000313" key="4">
    <source>
        <dbReference type="Proteomes" id="UP000266172"/>
    </source>
</evidence>
<gene>
    <name evidence="3" type="ORF">DWX93_12310</name>
</gene>
<evidence type="ECO:0000313" key="3">
    <source>
        <dbReference type="EMBL" id="RGS38759.1"/>
    </source>
</evidence>
<feature type="binding site" evidence="1">
    <location>
        <position position="169"/>
    </location>
    <ligand>
        <name>Mn(2+)</name>
        <dbReference type="ChEBI" id="CHEBI:29035"/>
        <label>2</label>
    </ligand>
</feature>
<dbReference type="InterPro" id="IPR036264">
    <property type="entry name" value="Bact_exopeptidase_dim_dom"/>
</dbReference>
<dbReference type="GO" id="GO:0016787">
    <property type="term" value="F:hydrolase activity"/>
    <property type="evidence" value="ECO:0007669"/>
    <property type="project" value="UniProtKB-KW"/>
</dbReference>
<dbReference type="PANTHER" id="PTHR11014:SF63">
    <property type="entry name" value="METALLOPEPTIDASE, PUTATIVE (AFU_ORTHOLOGUE AFUA_6G09600)-RELATED"/>
    <property type="match status" value="1"/>
</dbReference>
<dbReference type="RefSeq" id="WP_055231622.1">
    <property type="nucleotide sequence ID" value="NZ_JAQEDX010000008.1"/>
</dbReference>
<comment type="cofactor">
    <cofactor evidence="1">
        <name>Mn(2+)</name>
        <dbReference type="ChEBI" id="CHEBI:29035"/>
    </cofactor>
    <text evidence="1">The Mn(2+) ion enhances activity.</text>
</comment>
<organism evidence="3 4">
    <name type="scientific">Roseburia hominis</name>
    <dbReference type="NCBI Taxonomy" id="301301"/>
    <lineage>
        <taxon>Bacteria</taxon>
        <taxon>Bacillati</taxon>
        <taxon>Bacillota</taxon>
        <taxon>Clostridia</taxon>
        <taxon>Lachnospirales</taxon>
        <taxon>Lachnospiraceae</taxon>
        <taxon>Roseburia</taxon>
    </lineage>
</organism>
<dbReference type="InterPro" id="IPR002933">
    <property type="entry name" value="Peptidase_M20"/>
</dbReference>
<dbReference type="Gene3D" id="3.40.630.10">
    <property type="entry name" value="Zn peptidases"/>
    <property type="match status" value="1"/>
</dbReference>
<reference evidence="3 4" key="1">
    <citation type="submission" date="2018-08" db="EMBL/GenBank/DDBJ databases">
        <title>A genome reference for cultivated species of the human gut microbiota.</title>
        <authorList>
            <person name="Zou Y."/>
            <person name="Xue W."/>
            <person name="Luo G."/>
        </authorList>
    </citation>
    <scope>NUCLEOTIDE SEQUENCE [LARGE SCALE GENOMIC DNA]</scope>
    <source>
        <strain evidence="3 4">AF22-12AC</strain>
    </source>
</reference>
<feature type="binding site" evidence="1">
    <location>
        <position position="109"/>
    </location>
    <ligand>
        <name>Mn(2+)</name>
        <dbReference type="ChEBI" id="CHEBI:29035"/>
        <label>2</label>
    </ligand>
</feature>
<feature type="binding site" evidence="1">
    <location>
        <position position="145"/>
    </location>
    <ligand>
        <name>Mn(2+)</name>
        <dbReference type="ChEBI" id="CHEBI:29035"/>
        <label>2</label>
    </ligand>
</feature>
<dbReference type="Pfam" id="PF01546">
    <property type="entry name" value="Peptidase_M20"/>
    <property type="match status" value="1"/>
</dbReference>
<keyword evidence="1" id="KW-0479">Metal-binding</keyword>
<sequence length="398" mass="42752">MLTNEIIRLQAEAQQDYVIESRRTIHRFAEVSGKEFKTSAFIEEEIKKAGLPYEKAGDTGWIAILDTGKPGSRIALRADIDALLVPEEPNNLAGPRVVVSDDPHTSHACGHDAHTAMLLGAMRVLAEQRDNLAGVIYFCFEEGEEDGRGILAMLNQLSAHGVDVCWGIHVYAGLESGKICVSAGPRMAGAAGVGIKVIGRGGHGSRPDMSVNPVFCAASILTNTATAWVNQITAGRTVTLGVTSIQGGEAPNVIPDTADILGSLRFFNDEEGEKAVRIFKNVAEHTAAMNNCQVQFDDRFCVLCAPVINDEYYSNLISAALPEVLLENVTVSSCEPWYASESFSCYRRICPSVLAHLGINNPSYGSGAAHHNGFFDVDEGVLSTGVIATLKFVAMLQK</sequence>
<dbReference type="GO" id="GO:0046872">
    <property type="term" value="F:metal ion binding"/>
    <property type="evidence" value="ECO:0007669"/>
    <property type="project" value="UniProtKB-KW"/>
</dbReference>
<evidence type="ECO:0000259" key="2">
    <source>
        <dbReference type="Pfam" id="PF07687"/>
    </source>
</evidence>
<dbReference type="Gene3D" id="3.30.70.360">
    <property type="match status" value="1"/>
</dbReference>
<dbReference type="PANTHER" id="PTHR11014">
    <property type="entry name" value="PEPTIDASE M20 FAMILY MEMBER"/>
    <property type="match status" value="1"/>
</dbReference>
<dbReference type="AlphaFoldDB" id="A0A174G1T8"/>
<dbReference type="PIRSF" id="PIRSF005962">
    <property type="entry name" value="Pept_M20D_amidohydro"/>
    <property type="match status" value="1"/>
</dbReference>
<evidence type="ECO:0000256" key="1">
    <source>
        <dbReference type="PIRSR" id="PIRSR005962-1"/>
    </source>
</evidence>
<name>A0A174G1T8_9FIRM</name>
<comment type="caution">
    <text evidence="3">The sequence shown here is derived from an EMBL/GenBank/DDBJ whole genome shotgun (WGS) entry which is preliminary data.</text>
</comment>
<dbReference type="InterPro" id="IPR011650">
    <property type="entry name" value="Peptidase_M20_dimer"/>
</dbReference>
<proteinExistence type="predicted"/>
<feature type="binding site" evidence="1">
    <location>
        <position position="111"/>
    </location>
    <ligand>
        <name>Mn(2+)</name>
        <dbReference type="ChEBI" id="CHEBI:29035"/>
        <label>2</label>
    </ligand>
</feature>
<keyword evidence="3" id="KW-0378">Hydrolase</keyword>
<feature type="domain" description="Peptidase M20 dimerisation" evidence="2">
    <location>
        <begin position="189"/>
        <end position="286"/>
    </location>
</feature>
<dbReference type="InterPro" id="IPR017439">
    <property type="entry name" value="Amidohydrolase"/>
</dbReference>
<dbReference type="SUPFAM" id="SSF53187">
    <property type="entry name" value="Zn-dependent exopeptidases"/>
    <property type="match status" value="1"/>
</dbReference>
<dbReference type="EMBL" id="QRVL01000011">
    <property type="protein sequence ID" value="RGS38759.1"/>
    <property type="molecule type" value="Genomic_DNA"/>
</dbReference>
<keyword evidence="1" id="KW-0464">Manganese</keyword>
<dbReference type="Pfam" id="PF07687">
    <property type="entry name" value="M20_dimer"/>
    <property type="match status" value="1"/>
</dbReference>
<dbReference type="NCBIfam" id="TIGR01891">
    <property type="entry name" value="amidohydrolases"/>
    <property type="match status" value="1"/>
</dbReference>
<dbReference type="SUPFAM" id="SSF55031">
    <property type="entry name" value="Bacterial exopeptidase dimerisation domain"/>
    <property type="match status" value="1"/>
</dbReference>
<feature type="binding site" evidence="1">
    <location>
        <position position="371"/>
    </location>
    <ligand>
        <name>Mn(2+)</name>
        <dbReference type="ChEBI" id="CHEBI:29035"/>
        <label>2</label>
    </ligand>
</feature>
<protein>
    <submittedName>
        <fullName evidence="3">Amidohydrolase</fullName>
    </submittedName>
</protein>
<accession>A0A174G1T8</accession>
<dbReference type="Proteomes" id="UP000266172">
    <property type="component" value="Unassembled WGS sequence"/>
</dbReference>